<evidence type="ECO:0000313" key="12">
    <source>
        <dbReference type="EMBL" id="TGY62619.1"/>
    </source>
</evidence>
<evidence type="ECO:0000259" key="11">
    <source>
        <dbReference type="Pfam" id="PF08544"/>
    </source>
</evidence>
<dbReference type="UniPathway" id="UPA00056">
    <property type="reaction ID" value="UER00094"/>
</dbReference>
<gene>
    <name evidence="9 12" type="primary">ispE</name>
    <name evidence="12" type="ORF">E5334_04205</name>
</gene>
<dbReference type="EC" id="2.7.1.148" evidence="2 9"/>
<evidence type="ECO:0000256" key="3">
    <source>
        <dbReference type="ARBA" id="ARBA00017473"/>
    </source>
</evidence>
<dbReference type="GO" id="GO:0019288">
    <property type="term" value="P:isopentenyl diphosphate biosynthetic process, methylerythritol 4-phosphate pathway"/>
    <property type="evidence" value="ECO:0007669"/>
    <property type="project" value="UniProtKB-UniRule"/>
</dbReference>
<keyword evidence="7 9" id="KW-0067">ATP-binding</keyword>
<dbReference type="Gene3D" id="3.30.70.890">
    <property type="entry name" value="GHMP kinase, C-terminal domain"/>
    <property type="match status" value="1"/>
</dbReference>
<dbReference type="GO" id="GO:0050515">
    <property type="term" value="F:4-(cytidine 5'-diphospho)-2-C-methyl-D-erythritol kinase activity"/>
    <property type="evidence" value="ECO:0007669"/>
    <property type="project" value="UniProtKB-UniRule"/>
</dbReference>
<feature type="active site" evidence="9">
    <location>
        <position position="13"/>
    </location>
</feature>
<sequence length="301" mass="30997">MAIQRIVVQAPAKINLYLGVSLQRTLVGYHRLSTLMGTVGLYDQVTLEPSDRLSLICRPSVRTSMENNTASMAALFFAEALDRPADVAITLDKTIPAQAGLGGGSADAAAVLLGLCAAWGIDPFDPLVHGVAASVGADVPFFLTGGLALMGGAGDQLEETFSAVPFHAVLVRPGGVGVSTPRAYEAFDAHPEPAAPLEPLVDAVAAANVDAMAAACANNLEPAAFELLPATRQVAQFLSAQPGVLNALVTGSGSCVFGLCRDAGAADVAATEAARLGWWSRAVSSTPYGCRIVEDGWRALP</sequence>
<dbReference type="HAMAP" id="MF_00061">
    <property type="entry name" value="IspE"/>
    <property type="match status" value="1"/>
</dbReference>
<comment type="function">
    <text evidence="9">Catalyzes the phosphorylation of the position 2 hydroxy group of 4-diphosphocytidyl-2C-methyl-D-erythritol.</text>
</comment>
<dbReference type="PANTHER" id="PTHR43527:SF2">
    <property type="entry name" value="4-DIPHOSPHOCYTIDYL-2-C-METHYL-D-ERYTHRITOL KINASE, CHLOROPLASTIC"/>
    <property type="match status" value="1"/>
</dbReference>
<accession>A0A4S2F167</accession>
<comment type="similarity">
    <text evidence="1 9">Belongs to the GHMP kinase family. IspE subfamily.</text>
</comment>
<keyword evidence="9" id="KW-0414">Isoprene biosynthesis</keyword>
<dbReference type="Gene3D" id="3.30.230.10">
    <property type="match status" value="1"/>
</dbReference>
<organism evidence="12 13">
    <name type="scientific">Muricaecibacterium torontonense</name>
    <dbReference type="NCBI Taxonomy" id="3032871"/>
    <lineage>
        <taxon>Bacteria</taxon>
        <taxon>Bacillati</taxon>
        <taxon>Actinomycetota</taxon>
        <taxon>Coriobacteriia</taxon>
        <taxon>Coriobacteriales</taxon>
        <taxon>Atopobiaceae</taxon>
        <taxon>Muricaecibacterium</taxon>
    </lineage>
</organism>
<dbReference type="SUPFAM" id="SSF55060">
    <property type="entry name" value="GHMP Kinase, C-terminal domain"/>
    <property type="match status" value="1"/>
</dbReference>
<dbReference type="InterPro" id="IPR020568">
    <property type="entry name" value="Ribosomal_Su5_D2-typ_SF"/>
</dbReference>
<keyword evidence="5 9" id="KW-0547">Nucleotide-binding</keyword>
<evidence type="ECO:0000256" key="7">
    <source>
        <dbReference type="ARBA" id="ARBA00022840"/>
    </source>
</evidence>
<evidence type="ECO:0000256" key="1">
    <source>
        <dbReference type="ARBA" id="ARBA00009684"/>
    </source>
</evidence>
<dbReference type="RefSeq" id="WP_136012349.1">
    <property type="nucleotide sequence ID" value="NZ_SRYE01000002.1"/>
</dbReference>
<dbReference type="GO" id="GO:0005524">
    <property type="term" value="F:ATP binding"/>
    <property type="evidence" value="ECO:0007669"/>
    <property type="project" value="UniProtKB-UniRule"/>
</dbReference>
<evidence type="ECO:0000256" key="5">
    <source>
        <dbReference type="ARBA" id="ARBA00022741"/>
    </source>
</evidence>
<dbReference type="InterPro" id="IPR013750">
    <property type="entry name" value="GHMP_kinase_C_dom"/>
</dbReference>
<protein>
    <recommendedName>
        <fullName evidence="3 9">4-diphosphocytidyl-2-C-methyl-D-erythritol kinase</fullName>
        <shortName evidence="9">CMK</shortName>
        <ecNumber evidence="2 9">2.7.1.148</ecNumber>
    </recommendedName>
    <alternativeName>
        <fullName evidence="8 9">4-(cytidine-5'-diphospho)-2-C-methyl-D-erythritol kinase</fullName>
    </alternativeName>
</protein>
<dbReference type="InterPro" id="IPR014721">
    <property type="entry name" value="Ribsml_uS5_D2-typ_fold_subgr"/>
</dbReference>
<evidence type="ECO:0000259" key="10">
    <source>
        <dbReference type="Pfam" id="PF00288"/>
    </source>
</evidence>
<evidence type="ECO:0000256" key="6">
    <source>
        <dbReference type="ARBA" id="ARBA00022777"/>
    </source>
</evidence>
<dbReference type="Proteomes" id="UP000310263">
    <property type="component" value="Unassembled WGS sequence"/>
</dbReference>
<keyword evidence="4 9" id="KW-0808">Transferase</keyword>
<dbReference type="SUPFAM" id="SSF54211">
    <property type="entry name" value="Ribosomal protein S5 domain 2-like"/>
    <property type="match status" value="1"/>
</dbReference>
<dbReference type="InterPro" id="IPR036554">
    <property type="entry name" value="GHMP_kinase_C_sf"/>
</dbReference>
<reference evidence="12 13" key="1">
    <citation type="submission" date="2019-04" db="EMBL/GenBank/DDBJ databases">
        <title>Microbes associate with the intestines of laboratory mice.</title>
        <authorList>
            <person name="Navarre W."/>
            <person name="Wong E."/>
            <person name="Huang K."/>
            <person name="Tropini C."/>
            <person name="Ng K."/>
            <person name="Yu B."/>
        </authorList>
    </citation>
    <scope>NUCLEOTIDE SEQUENCE [LARGE SCALE GENOMIC DNA]</scope>
    <source>
        <strain evidence="12 13">NM07_P-09</strain>
    </source>
</reference>
<evidence type="ECO:0000256" key="9">
    <source>
        <dbReference type="HAMAP-Rule" id="MF_00061"/>
    </source>
</evidence>
<feature type="active site" evidence="9">
    <location>
        <position position="138"/>
    </location>
</feature>
<dbReference type="AlphaFoldDB" id="A0A4S2F167"/>
<feature type="domain" description="GHMP kinase C-terminal" evidence="11">
    <location>
        <begin position="210"/>
        <end position="273"/>
    </location>
</feature>
<dbReference type="GO" id="GO:0016114">
    <property type="term" value="P:terpenoid biosynthetic process"/>
    <property type="evidence" value="ECO:0007669"/>
    <property type="project" value="UniProtKB-UniRule"/>
</dbReference>
<comment type="pathway">
    <text evidence="9">Isoprenoid biosynthesis; isopentenyl diphosphate biosynthesis via DXP pathway; isopentenyl diphosphate from 1-deoxy-D-xylulose 5-phosphate: step 3/6.</text>
</comment>
<name>A0A4S2F167_9ACTN</name>
<comment type="caution">
    <text evidence="12">The sequence shown here is derived from an EMBL/GenBank/DDBJ whole genome shotgun (WGS) entry which is preliminary data.</text>
</comment>
<proteinExistence type="inferred from homology"/>
<keyword evidence="13" id="KW-1185">Reference proteome</keyword>
<feature type="domain" description="GHMP kinase N-terminal" evidence="10">
    <location>
        <begin position="70"/>
        <end position="146"/>
    </location>
</feature>
<feature type="binding site" evidence="9">
    <location>
        <begin position="96"/>
        <end position="106"/>
    </location>
    <ligand>
        <name>ATP</name>
        <dbReference type="ChEBI" id="CHEBI:30616"/>
    </ligand>
</feature>
<dbReference type="InterPro" id="IPR004424">
    <property type="entry name" value="IspE"/>
</dbReference>
<dbReference type="PIRSF" id="PIRSF010376">
    <property type="entry name" value="IspE"/>
    <property type="match status" value="1"/>
</dbReference>
<keyword evidence="6 9" id="KW-0418">Kinase</keyword>
<dbReference type="NCBIfam" id="TIGR00154">
    <property type="entry name" value="ispE"/>
    <property type="match status" value="1"/>
</dbReference>
<dbReference type="InterPro" id="IPR006204">
    <property type="entry name" value="GHMP_kinase_N_dom"/>
</dbReference>
<evidence type="ECO:0000256" key="8">
    <source>
        <dbReference type="ARBA" id="ARBA00032554"/>
    </source>
</evidence>
<evidence type="ECO:0000256" key="4">
    <source>
        <dbReference type="ARBA" id="ARBA00022679"/>
    </source>
</evidence>
<dbReference type="Pfam" id="PF08544">
    <property type="entry name" value="GHMP_kinases_C"/>
    <property type="match status" value="1"/>
</dbReference>
<evidence type="ECO:0000313" key="13">
    <source>
        <dbReference type="Proteomes" id="UP000310263"/>
    </source>
</evidence>
<evidence type="ECO:0000256" key="2">
    <source>
        <dbReference type="ARBA" id="ARBA00012052"/>
    </source>
</evidence>
<dbReference type="OrthoDB" id="3173073at2"/>
<dbReference type="Pfam" id="PF00288">
    <property type="entry name" value="GHMP_kinases_N"/>
    <property type="match status" value="1"/>
</dbReference>
<dbReference type="PANTHER" id="PTHR43527">
    <property type="entry name" value="4-DIPHOSPHOCYTIDYL-2-C-METHYL-D-ERYTHRITOL KINASE, CHLOROPLASTIC"/>
    <property type="match status" value="1"/>
</dbReference>
<comment type="catalytic activity">
    <reaction evidence="9">
        <text>4-CDP-2-C-methyl-D-erythritol + ATP = 4-CDP-2-C-methyl-D-erythritol 2-phosphate + ADP + H(+)</text>
        <dbReference type="Rhea" id="RHEA:18437"/>
        <dbReference type="ChEBI" id="CHEBI:15378"/>
        <dbReference type="ChEBI" id="CHEBI:30616"/>
        <dbReference type="ChEBI" id="CHEBI:57823"/>
        <dbReference type="ChEBI" id="CHEBI:57919"/>
        <dbReference type="ChEBI" id="CHEBI:456216"/>
        <dbReference type="EC" id="2.7.1.148"/>
    </reaction>
</comment>
<dbReference type="EMBL" id="SRYE01000002">
    <property type="protein sequence ID" value="TGY62619.1"/>
    <property type="molecule type" value="Genomic_DNA"/>
</dbReference>